<evidence type="ECO:0000256" key="11">
    <source>
        <dbReference type="ARBA" id="ARBA00023204"/>
    </source>
</evidence>
<evidence type="ECO:0000259" key="13">
    <source>
        <dbReference type="SMART" id="SM00986"/>
    </source>
</evidence>
<feature type="domain" description="Uracil-DNA glycosylase-like" evidence="13">
    <location>
        <begin position="122"/>
        <end position="269"/>
    </location>
</feature>
<dbReference type="GO" id="GO:0006281">
    <property type="term" value="P:DNA repair"/>
    <property type="evidence" value="ECO:0007669"/>
    <property type="project" value="UniProtKB-KW"/>
</dbReference>
<evidence type="ECO:0000256" key="4">
    <source>
        <dbReference type="ARBA" id="ARBA00019403"/>
    </source>
</evidence>
<evidence type="ECO:0000256" key="10">
    <source>
        <dbReference type="ARBA" id="ARBA00023014"/>
    </source>
</evidence>
<dbReference type="GO" id="GO:0004844">
    <property type="term" value="F:uracil DNA N-glycosylase activity"/>
    <property type="evidence" value="ECO:0007669"/>
    <property type="project" value="UniProtKB-EC"/>
</dbReference>
<evidence type="ECO:0000256" key="12">
    <source>
        <dbReference type="SAM" id="MobiDB-lite"/>
    </source>
</evidence>
<comment type="caution">
    <text evidence="14">The sequence shown here is derived from an EMBL/GenBank/DDBJ whole genome shotgun (WGS) entry which is preliminary data.</text>
</comment>
<dbReference type="AlphaFoldDB" id="A0A848FXL0"/>
<dbReference type="Gene3D" id="3.40.470.10">
    <property type="entry name" value="Uracil-DNA glycosylase-like domain"/>
    <property type="match status" value="1"/>
</dbReference>
<sequence>MTPRRDSILREMGLAPLWRLRSREVQAADEQPAEPVAVEPLAAQAPVVVATVRREPESRSVPRNLPTPPLPRSESAVPHSPEPLPRVQPAGDLGNLGWDDLETRIRGCEGCVLCKRRKQAVPGVGDREADWLFVGEGPGAEEDERGEPFVGQAGRLLDTMLAAIDLRRGDDVYIANAVKCRPPNNRTPDAAELAACFPYLQRQIELVRPRLIVALGRPAAQALLNEEVRIAASRGKLFSYKGIPVVITYHPAYLLRNLADKAKAWEDLCFARARMAELRNAS</sequence>
<keyword evidence="15" id="KW-1185">Reference proteome</keyword>
<keyword evidence="10" id="KW-0411">Iron-sulfur</keyword>
<dbReference type="EC" id="3.2.2.27" evidence="3"/>
<feature type="region of interest" description="Disordered" evidence="12">
    <location>
        <begin position="52"/>
        <end position="92"/>
    </location>
</feature>
<accession>A0A848FXL0</accession>
<dbReference type="EMBL" id="JABBGA010000001">
    <property type="protein sequence ID" value="NML24677.1"/>
    <property type="molecule type" value="Genomic_DNA"/>
</dbReference>
<dbReference type="InterPro" id="IPR051536">
    <property type="entry name" value="UDG_Type-4/5"/>
</dbReference>
<evidence type="ECO:0000256" key="8">
    <source>
        <dbReference type="ARBA" id="ARBA00022801"/>
    </source>
</evidence>
<dbReference type="GO" id="GO:0046872">
    <property type="term" value="F:metal ion binding"/>
    <property type="evidence" value="ECO:0007669"/>
    <property type="project" value="UniProtKB-KW"/>
</dbReference>
<organism evidence="14 15">
    <name type="scientific">Zoogloea dura</name>
    <dbReference type="NCBI Taxonomy" id="2728840"/>
    <lineage>
        <taxon>Bacteria</taxon>
        <taxon>Pseudomonadati</taxon>
        <taxon>Pseudomonadota</taxon>
        <taxon>Betaproteobacteria</taxon>
        <taxon>Rhodocyclales</taxon>
        <taxon>Zoogloeaceae</taxon>
        <taxon>Zoogloea</taxon>
    </lineage>
</organism>
<keyword evidence="9" id="KW-0408">Iron</keyword>
<protein>
    <recommendedName>
        <fullName evidence="4">Type-4 uracil-DNA glycosylase</fullName>
        <ecNumber evidence="3">3.2.2.27</ecNumber>
    </recommendedName>
</protein>
<dbReference type="CDD" id="cd10030">
    <property type="entry name" value="UDG-F4_TTUDGA_SPO1dp_like"/>
    <property type="match status" value="1"/>
</dbReference>
<proteinExistence type="inferred from homology"/>
<evidence type="ECO:0000256" key="1">
    <source>
        <dbReference type="ARBA" id="ARBA00001400"/>
    </source>
</evidence>
<dbReference type="GO" id="GO:0051539">
    <property type="term" value="F:4 iron, 4 sulfur cluster binding"/>
    <property type="evidence" value="ECO:0007669"/>
    <property type="project" value="UniProtKB-KW"/>
</dbReference>
<dbReference type="SMART" id="SM00987">
    <property type="entry name" value="UreE_C"/>
    <property type="match status" value="1"/>
</dbReference>
<dbReference type="SUPFAM" id="SSF52141">
    <property type="entry name" value="Uracil-DNA glycosylase-like"/>
    <property type="match status" value="1"/>
</dbReference>
<dbReference type="NCBIfam" id="TIGR00758">
    <property type="entry name" value="UDG_fam4"/>
    <property type="match status" value="1"/>
</dbReference>
<keyword evidence="5" id="KW-0004">4Fe-4S</keyword>
<evidence type="ECO:0000256" key="9">
    <source>
        <dbReference type="ARBA" id="ARBA00023004"/>
    </source>
</evidence>
<keyword evidence="7" id="KW-0227">DNA damage</keyword>
<evidence type="ECO:0000256" key="5">
    <source>
        <dbReference type="ARBA" id="ARBA00022485"/>
    </source>
</evidence>
<reference evidence="14 15" key="1">
    <citation type="submission" date="2020-04" db="EMBL/GenBank/DDBJ databases">
        <title>Zoogloea sp. G-4-1-14 isolated from soil.</title>
        <authorList>
            <person name="Dahal R.H."/>
        </authorList>
    </citation>
    <scope>NUCLEOTIDE SEQUENCE [LARGE SCALE GENOMIC DNA]</scope>
    <source>
        <strain evidence="14 15">G-4-1-14</strain>
    </source>
</reference>
<dbReference type="Proteomes" id="UP000580043">
    <property type="component" value="Unassembled WGS sequence"/>
</dbReference>
<dbReference type="Pfam" id="PF03167">
    <property type="entry name" value="UDG"/>
    <property type="match status" value="1"/>
</dbReference>
<evidence type="ECO:0000256" key="3">
    <source>
        <dbReference type="ARBA" id="ARBA00012030"/>
    </source>
</evidence>
<dbReference type="RefSeq" id="WP_169144285.1">
    <property type="nucleotide sequence ID" value="NZ_JABBGA010000001.1"/>
</dbReference>
<gene>
    <name evidence="14" type="ORF">HHL15_02895</name>
</gene>
<comment type="similarity">
    <text evidence="2">Belongs to the uracil-DNA glycosylase (UDG) superfamily. Type 4 (UDGa) family.</text>
</comment>
<evidence type="ECO:0000256" key="2">
    <source>
        <dbReference type="ARBA" id="ARBA00006521"/>
    </source>
</evidence>
<dbReference type="InterPro" id="IPR005122">
    <property type="entry name" value="Uracil-DNA_glycosylase-like"/>
</dbReference>
<evidence type="ECO:0000256" key="6">
    <source>
        <dbReference type="ARBA" id="ARBA00022723"/>
    </source>
</evidence>
<evidence type="ECO:0000256" key="7">
    <source>
        <dbReference type="ARBA" id="ARBA00022763"/>
    </source>
</evidence>
<dbReference type="SMART" id="SM00986">
    <property type="entry name" value="UDG"/>
    <property type="match status" value="1"/>
</dbReference>
<dbReference type="InterPro" id="IPR036895">
    <property type="entry name" value="Uracil-DNA_glycosylase-like_sf"/>
</dbReference>
<keyword evidence="8" id="KW-0378">Hydrolase</keyword>
<dbReference type="InterPro" id="IPR005273">
    <property type="entry name" value="Ura-DNA_glyco_family4"/>
</dbReference>
<evidence type="ECO:0000313" key="14">
    <source>
        <dbReference type="EMBL" id="NML24677.1"/>
    </source>
</evidence>
<dbReference type="PANTHER" id="PTHR33693">
    <property type="entry name" value="TYPE-5 URACIL-DNA GLYCOSYLASE"/>
    <property type="match status" value="1"/>
</dbReference>
<evidence type="ECO:0000313" key="15">
    <source>
        <dbReference type="Proteomes" id="UP000580043"/>
    </source>
</evidence>
<keyword evidence="6" id="KW-0479">Metal-binding</keyword>
<dbReference type="PANTHER" id="PTHR33693:SF1">
    <property type="entry name" value="TYPE-4 URACIL-DNA GLYCOSYLASE"/>
    <property type="match status" value="1"/>
</dbReference>
<comment type="catalytic activity">
    <reaction evidence="1">
        <text>Hydrolyzes single-stranded DNA or mismatched double-stranded DNA and polynucleotides, releasing free uracil.</text>
        <dbReference type="EC" id="3.2.2.27"/>
    </reaction>
</comment>
<name>A0A848FXL0_9RHOO</name>
<keyword evidence="11" id="KW-0234">DNA repair</keyword>